<reference evidence="3 4" key="1">
    <citation type="submission" date="2016-10" db="EMBL/GenBank/DDBJ databases">
        <authorList>
            <person name="de Groot N.N."/>
        </authorList>
    </citation>
    <scope>NUCLEOTIDE SEQUENCE [LARGE SCALE GENOMIC DNA]</scope>
    <source>
        <strain evidence="3 4">LMG 27731</strain>
    </source>
</reference>
<protein>
    <submittedName>
        <fullName evidence="3">Uncharacterized protein</fullName>
    </submittedName>
</protein>
<proteinExistence type="predicted"/>
<gene>
    <name evidence="2" type="ORF">R69658_00114</name>
    <name evidence="3" type="ORF">SAMN05192563_1005388</name>
</gene>
<sequence>MPTSTHKYSIEDLLAALLRDQGIHEGHWALNVEFSATGASVKPQENPARTLPGLIVSVNSATLMRADSTAEGAVDAAVVNPRKTTTSAKPTRSRKPQSTTLQ</sequence>
<dbReference type="AlphaFoldDB" id="A0A1I7C2H1"/>
<dbReference type="OrthoDB" id="9095855at2"/>
<dbReference type="RefSeq" id="WP_093634403.1">
    <property type="nucleotide sequence ID" value="NZ_CAJNAU010000001.1"/>
</dbReference>
<feature type="compositionally biased region" description="Polar residues" evidence="1">
    <location>
        <begin position="82"/>
        <end position="102"/>
    </location>
</feature>
<accession>A0A1I7C2H1</accession>
<evidence type="ECO:0000313" key="2">
    <source>
        <dbReference type="EMBL" id="CAE6692653.1"/>
    </source>
</evidence>
<dbReference type="Proteomes" id="UP000198844">
    <property type="component" value="Unassembled WGS sequence"/>
</dbReference>
<feature type="region of interest" description="Disordered" evidence="1">
    <location>
        <begin position="70"/>
        <end position="102"/>
    </location>
</feature>
<evidence type="ECO:0000313" key="3">
    <source>
        <dbReference type="EMBL" id="SFT93625.1"/>
    </source>
</evidence>
<evidence type="ECO:0000256" key="1">
    <source>
        <dbReference type="SAM" id="MobiDB-lite"/>
    </source>
</evidence>
<evidence type="ECO:0000313" key="5">
    <source>
        <dbReference type="Proteomes" id="UP000674425"/>
    </source>
</evidence>
<dbReference type="EMBL" id="FPBH01000005">
    <property type="protein sequence ID" value="SFT93625.1"/>
    <property type="molecule type" value="Genomic_DNA"/>
</dbReference>
<evidence type="ECO:0000313" key="4">
    <source>
        <dbReference type="Proteomes" id="UP000198844"/>
    </source>
</evidence>
<reference evidence="2 5" key="2">
    <citation type="submission" date="2021-02" db="EMBL/GenBank/DDBJ databases">
        <authorList>
            <person name="Vanwijnsberghe S."/>
        </authorList>
    </citation>
    <scope>NUCLEOTIDE SEQUENCE [LARGE SCALE GENOMIC DNA]</scope>
    <source>
        <strain evidence="2 5">R-69658</strain>
    </source>
</reference>
<name>A0A1I7C2H1_9BURK</name>
<keyword evidence="5" id="KW-1185">Reference proteome</keyword>
<dbReference type="Proteomes" id="UP000674425">
    <property type="component" value="Unassembled WGS sequence"/>
</dbReference>
<organism evidence="3 4">
    <name type="scientific">Paraburkholderia aspalathi</name>
    <dbReference type="NCBI Taxonomy" id="1324617"/>
    <lineage>
        <taxon>Bacteria</taxon>
        <taxon>Pseudomonadati</taxon>
        <taxon>Pseudomonadota</taxon>
        <taxon>Betaproteobacteria</taxon>
        <taxon>Burkholderiales</taxon>
        <taxon>Burkholderiaceae</taxon>
        <taxon>Paraburkholderia</taxon>
    </lineage>
</organism>
<dbReference type="EMBL" id="CAJNAU010000001">
    <property type="protein sequence ID" value="CAE6692653.1"/>
    <property type="molecule type" value="Genomic_DNA"/>
</dbReference>